<sequence length="91" mass="10097">MGVDADNSDIGNLVFNRGGRRVEVDPKTLRKPRLYMPVDHSKPFSEHTTSNGCPLVQNGGHRPTVETPKHHHPQEATESKSDEARKEGEGK</sequence>
<evidence type="ECO:0000313" key="2">
    <source>
        <dbReference type="EMBL" id="QGN15096.1"/>
    </source>
</evidence>
<feature type="region of interest" description="Disordered" evidence="1">
    <location>
        <begin position="1"/>
        <end position="91"/>
    </location>
</feature>
<protein>
    <submittedName>
        <fullName evidence="2">Centromere DNA-binding protein complex CBF3 subunit</fullName>
    </submittedName>
</protein>
<reference evidence="2 3" key="1">
    <citation type="submission" date="2016-03" db="EMBL/GenBank/DDBJ databases">
        <title>How can Kluyveromyces marxianus grow so fast - potential evolutionary course in Saccharomyces Complex revealed by comparative genomics.</title>
        <authorList>
            <person name="Mo W."/>
            <person name="Lu W."/>
            <person name="Yang X."/>
            <person name="Qi J."/>
            <person name="Lv H."/>
        </authorList>
    </citation>
    <scope>NUCLEOTIDE SEQUENCE [LARGE SCALE GENOMIC DNA]</scope>
    <source>
        <strain evidence="2 3">FIM1</strain>
    </source>
</reference>
<gene>
    <name evidence="2" type="primary">CBF3A</name>
    <name evidence="2" type="ORF">FIM1_1783</name>
</gene>
<keyword evidence="3" id="KW-1185">Reference proteome</keyword>
<reference evidence="2 3" key="2">
    <citation type="submission" date="2019-11" db="EMBL/GenBank/DDBJ databases">
        <authorList>
            <person name="Lu H."/>
        </authorList>
    </citation>
    <scope>NUCLEOTIDE SEQUENCE [LARGE SCALE GENOMIC DNA]</scope>
    <source>
        <strain evidence="2 3">FIM1</strain>
    </source>
</reference>
<accession>A0ABX6ETA6</accession>
<organism evidence="2 3">
    <name type="scientific">Kluyveromyces marxianus</name>
    <name type="common">Yeast</name>
    <name type="synonym">Candida kefyr</name>
    <dbReference type="NCBI Taxonomy" id="4911"/>
    <lineage>
        <taxon>Eukaryota</taxon>
        <taxon>Fungi</taxon>
        <taxon>Dikarya</taxon>
        <taxon>Ascomycota</taxon>
        <taxon>Saccharomycotina</taxon>
        <taxon>Saccharomycetes</taxon>
        <taxon>Saccharomycetales</taxon>
        <taxon>Saccharomycetaceae</taxon>
        <taxon>Kluyveromyces</taxon>
    </lineage>
</organism>
<evidence type="ECO:0000256" key="1">
    <source>
        <dbReference type="SAM" id="MobiDB-lite"/>
    </source>
</evidence>
<dbReference type="Proteomes" id="UP000422736">
    <property type="component" value="Chromosome 3"/>
</dbReference>
<keyword evidence="2" id="KW-0238">DNA-binding</keyword>
<evidence type="ECO:0000313" key="3">
    <source>
        <dbReference type="Proteomes" id="UP000422736"/>
    </source>
</evidence>
<dbReference type="EMBL" id="CP015056">
    <property type="protein sequence ID" value="QGN15096.1"/>
    <property type="molecule type" value="Genomic_DNA"/>
</dbReference>
<name>A0ABX6ETA6_KLUMA</name>
<feature type="compositionally biased region" description="Basic and acidic residues" evidence="1">
    <location>
        <begin position="63"/>
        <end position="91"/>
    </location>
</feature>
<dbReference type="GO" id="GO:0003677">
    <property type="term" value="F:DNA binding"/>
    <property type="evidence" value="ECO:0007669"/>
    <property type="project" value="UniProtKB-KW"/>
</dbReference>
<proteinExistence type="predicted"/>